<evidence type="ECO:0000259" key="4">
    <source>
        <dbReference type="PROSITE" id="PS50893"/>
    </source>
</evidence>
<keyword evidence="2" id="KW-0547">Nucleotide-binding</keyword>
<evidence type="ECO:0000313" key="6">
    <source>
        <dbReference type="Proteomes" id="UP000288669"/>
    </source>
</evidence>
<evidence type="ECO:0000256" key="2">
    <source>
        <dbReference type="ARBA" id="ARBA00022741"/>
    </source>
</evidence>
<name>A0A430AET2_9ENTE</name>
<feature type="domain" description="ABC transporter" evidence="4">
    <location>
        <begin position="5"/>
        <end position="231"/>
    </location>
</feature>
<dbReference type="GO" id="GO:0016887">
    <property type="term" value="F:ATP hydrolysis activity"/>
    <property type="evidence" value="ECO:0007669"/>
    <property type="project" value="InterPro"/>
</dbReference>
<reference evidence="5 6" key="1">
    <citation type="submission" date="2017-05" db="EMBL/GenBank/DDBJ databases">
        <title>Vagococcus spp. assemblies.</title>
        <authorList>
            <person name="Gulvik C.A."/>
        </authorList>
    </citation>
    <scope>NUCLEOTIDE SEQUENCE [LARGE SCALE GENOMIC DNA]</scope>
    <source>
        <strain evidence="5 6">DSM 24756</strain>
    </source>
</reference>
<keyword evidence="6" id="KW-1185">Reference proteome</keyword>
<organism evidence="5 6">
    <name type="scientific">Vagococcus entomophilus</name>
    <dbReference type="NCBI Taxonomy" id="1160095"/>
    <lineage>
        <taxon>Bacteria</taxon>
        <taxon>Bacillati</taxon>
        <taxon>Bacillota</taxon>
        <taxon>Bacilli</taxon>
        <taxon>Lactobacillales</taxon>
        <taxon>Enterococcaceae</taxon>
        <taxon>Vagococcus</taxon>
    </lineage>
</organism>
<dbReference type="AlphaFoldDB" id="A0A430AET2"/>
<dbReference type="Proteomes" id="UP000288669">
    <property type="component" value="Unassembled WGS sequence"/>
</dbReference>
<dbReference type="InterPro" id="IPR051782">
    <property type="entry name" value="ABC_Transporter_VariousFunc"/>
</dbReference>
<dbReference type="InterPro" id="IPR003439">
    <property type="entry name" value="ABC_transporter-like_ATP-bd"/>
</dbReference>
<dbReference type="Pfam" id="PF00005">
    <property type="entry name" value="ABC_tran"/>
    <property type="match status" value="1"/>
</dbReference>
<dbReference type="RefSeq" id="WP_126827007.1">
    <property type="nucleotide sequence ID" value="NZ_JBHLWU010000004.1"/>
</dbReference>
<dbReference type="CDD" id="cd03230">
    <property type="entry name" value="ABC_DR_subfamily_A"/>
    <property type="match status" value="1"/>
</dbReference>
<dbReference type="PANTHER" id="PTHR42939">
    <property type="entry name" value="ABC TRANSPORTER ATP-BINDING PROTEIN ALBC-RELATED"/>
    <property type="match status" value="1"/>
</dbReference>
<dbReference type="PROSITE" id="PS50893">
    <property type="entry name" value="ABC_TRANSPORTER_2"/>
    <property type="match status" value="1"/>
</dbReference>
<keyword evidence="3 5" id="KW-0067">ATP-binding</keyword>
<gene>
    <name evidence="5" type="ORF">CBF30_11575</name>
</gene>
<evidence type="ECO:0000256" key="3">
    <source>
        <dbReference type="ARBA" id="ARBA00022840"/>
    </source>
</evidence>
<dbReference type="GO" id="GO:0005524">
    <property type="term" value="F:ATP binding"/>
    <property type="evidence" value="ECO:0007669"/>
    <property type="project" value="UniProtKB-KW"/>
</dbReference>
<dbReference type="Gene3D" id="3.40.50.300">
    <property type="entry name" value="P-loop containing nucleotide triphosphate hydrolases"/>
    <property type="match status" value="1"/>
</dbReference>
<dbReference type="PANTHER" id="PTHR42939:SF1">
    <property type="entry name" value="ABC TRANSPORTER ATP-BINDING PROTEIN ALBC-RELATED"/>
    <property type="match status" value="1"/>
</dbReference>
<accession>A0A430AET2</accession>
<dbReference type="SMART" id="SM00382">
    <property type="entry name" value="AAA"/>
    <property type="match status" value="1"/>
</dbReference>
<dbReference type="InterPro" id="IPR027417">
    <property type="entry name" value="P-loop_NTPase"/>
</dbReference>
<dbReference type="EMBL" id="NGJZ01000005">
    <property type="protein sequence ID" value="RSU05944.1"/>
    <property type="molecule type" value="Genomic_DNA"/>
</dbReference>
<proteinExistence type="predicted"/>
<sequence length="291" mass="33333">MEAKIKVEHLNMKYKQQEVLAIDELSFDSGISYGIVGHNGAGKTTLFKCMTNIIPTYTGTITLEGQNIREHNEMLLKVGIVLDGMSVYKNRTGWFNIQYFSGLRGNVDEKKAEKLAQDLELEGVLDKKVSTYSYGMQKKLILLIALMHTPEILILDEPFRGLDIDSVSWFKKYLKSLIKNGLTLIISSHVQNDLETLCDEVYVIDQGKLINHINLNEEKQKMVRVISTSNNARLAELLDQANYYYSETDEDDSLKIDISDERWTAIREALQEEKIEIYELSKVKVLEDKLN</sequence>
<keyword evidence="1" id="KW-0813">Transport</keyword>
<dbReference type="InterPro" id="IPR017871">
    <property type="entry name" value="ABC_transporter-like_CS"/>
</dbReference>
<dbReference type="PROSITE" id="PS00211">
    <property type="entry name" value="ABC_TRANSPORTER_1"/>
    <property type="match status" value="1"/>
</dbReference>
<evidence type="ECO:0000256" key="1">
    <source>
        <dbReference type="ARBA" id="ARBA00022448"/>
    </source>
</evidence>
<dbReference type="SUPFAM" id="SSF52540">
    <property type="entry name" value="P-loop containing nucleoside triphosphate hydrolases"/>
    <property type="match status" value="1"/>
</dbReference>
<evidence type="ECO:0000313" key="5">
    <source>
        <dbReference type="EMBL" id="RSU05944.1"/>
    </source>
</evidence>
<comment type="caution">
    <text evidence="5">The sequence shown here is derived from an EMBL/GenBank/DDBJ whole genome shotgun (WGS) entry which is preliminary data.</text>
</comment>
<dbReference type="OrthoDB" id="9804819at2"/>
<dbReference type="InterPro" id="IPR003593">
    <property type="entry name" value="AAA+_ATPase"/>
</dbReference>
<protein>
    <submittedName>
        <fullName evidence="5">Multidrug ABC transporter ATP-binding protein</fullName>
    </submittedName>
</protein>